<accession>A0A915KFS4</accession>
<dbReference type="WBParaSite" id="nRc.2.0.1.t37668-RA">
    <property type="protein sequence ID" value="nRc.2.0.1.t37668-RA"/>
    <property type="gene ID" value="nRc.2.0.1.g37668"/>
</dbReference>
<protein>
    <submittedName>
        <fullName evidence="2">Uncharacterized protein</fullName>
    </submittedName>
</protein>
<evidence type="ECO:0000313" key="1">
    <source>
        <dbReference type="Proteomes" id="UP000887565"/>
    </source>
</evidence>
<proteinExistence type="predicted"/>
<dbReference type="Proteomes" id="UP000887565">
    <property type="component" value="Unplaced"/>
</dbReference>
<name>A0A915KFS4_ROMCU</name>
<evidence type="ECO:0000313" key="2">
    <source>
        <dbReference type="WBParaSite" id="nRc.2.0.1.t37668-RA"/>
    </source>
</evidence>
<reference evidence="2" key="1">
    <citation type="submission" date="2022-11" db="UniProtKB">
        <authorList>
            <consortium name="WormBaseParasite"/>
        </authorList>
    </citation>
    <scope>IDENTIFICATION</scope>
</reference>
<sequence>MVDGKEATELAFCISWNGEYRIHTSSGNELSIPSNAPKFFGCSVVTLTYHNFLSLNTSELQRKREIQMFQDKRRNAI</sequence>
<keyword evidence="1" id="KW-1185">Reference proteome</keyword>
<dbReference type="AlphaFoldDB" id="A0A915KFS4"/>
<organism evidence="1 2">
    <name type="scientific">Romanomermis culicivorax</name>
    <name type="common">Nematode worm</name>
    <dbReference type="NCBI Taxonomy" id="13658"/>
    <lineage>
        <taxon>Eukaryota</taxon>
        <taxon>Metazoa</taxon>
        <taxon>Ecdysozoa</taxon>
        <taxon>Nematoda</taxon>
        <taxon>Enoplea</taxon>
        <taxon>Dorylaimia</taxon>
        <taxon>Mermithida</taxon>
        <taxon>Mermithoidea</taxon>
        <taxon>Mermithidae</taxon>
        <taxon>Romanomermis</taxon>
    </lineage>
</organism>